<dbReference type="Pfam" id="PF13041">
    <property type="entry name" value="PPR_2"/>
    <property type="match status" value="4"/>
</dbReference>
<feature type="repeat" description="PPR" evidence="2">
    <location>
        <begin position="374"/>
        <end position="408"/>
    </location>
</feature>
<evidence type="ECO:0000313" key="4">
    <source>
        <dbReference type="Proteomes" id="UP000639772"/>
    </source>
</evidence>
<feature type="repeat" description="PPR" evidence="2">
    <location>
        <begin position="269"/>
        <end position="303"/>
    </location>
</feature>
<keyword evidence="1" id="KW-0677">Repeat</keyword>
<dbReference type="Proteomes" id="UP000639772">
    <property type="component" value="Chromosome 10"/>
</dbReference>
<evidence type="ECO:0000256" key="2">
    <source>
        <dbReference type="PROSITE-ProRule" id="PRU00708"/>
    </source>
</evidence>
<proteinExistence type="predicted"/>
<dbReference type="PROSITE" id="PS51375">
    <property type="entry name" value="PPR"/>
    <property type="match status" value="11"/>
</dbReference>
<dbReference type="Pfam" id="PF01535">
    <property type="entry name" value="PPR"/>
    <property type="match status" value="2"/>
</dbReference>
<evidence type="ECO:0000256" key="1">
    <source>
        <dbReference type="ARBA" id="ARBA00022737"/>
    </source>
</evidence>
<feature type="repeat" description="PPR" evidence="2">
    <location>
        <begin position="444"/>
        <end position="478"/>
    </location>
</feature>
<feature type="repeat" description="PPR" evidence="2">
    <location>
        <begin position="549"/>
        <end position="583"/>
    </location>
</feature>
<feature type="repeat" description="PPR" evidence="2">
    <location>
        <begin position="167"/>
        <end position="201"/>
    </location>
</feature>
<organism evidence="3 4">
    <name type="scientific">Vanilla planifolia</name>
    <name type="common">Vanilla</name>
    <dbReference type="NCBI Taxonomy" id="51239"/>
    <lineage>
        <taxon>Eukaryota</taxon>
        <taxon>Viridiplantae</taxon>
        <taxon>Streptophyta</taxon>
        <taxon>Embryophyta</taxon>
        <taxon>Tracheophyta</taxon>
        <taxon>Spermatophyta</taxon>
        <taxon>Magnoliopsida</taxon>
        <taxon>Liliopsida</taxon>
        <taxon>Asparagales</taxon>
        <taxon>Orchidaceae</taxon>
        <taxon>Vanilloideae</taxon>
        <taxon>Vanilleae</taxon>
        <taxon>Vanilla</taxon>
    </lineage>
</organism>
<reference evidence="3 4" key="1">
    <citation type="journal article" date="2020" name="Nat. Food">
        <title>A phased Vanilla planifolia genome enables genetic improvement of flavour and production.</title>
        <authorList>
            <person name="Hasing T."/>
            <person name="Tang H."/>
            <person name="Brym M."/>
            <person name="Khazi F."/>
            <person name="Huang T."/>
            <person name="Chambers A.H."/>
        </authorList>
    </citation>
    <scope>NUCLEOTIDE SEQUENCE [LARGE SCALE GENOMIC DNA]</scope>
    <source>
        <tissue evidence="3">Leaf</tissue>
    </source>
</reference>
<name>A0A835Q411_VANPL</name>
<dbReference type="NCBIfam" id="TIGR00756">
    <property type="entry name" value="PPR"/>
    <property type="match status" value="9"/>
</dbReference>
<evidence type="ECO:0008006" key="5">
    <source>
        <dbReference type="Google" id="ProtNLM"/>
    </source>
</evidence>
<dbReference type="AlphaFoldDB" id="A0A835Q411"/>
<feature type="repeat" description="PPR" evidence="2">
    <location>
        <begin position="339"/>
        <end position="373"/>
    </location>
</feature>
<dbReference type="FunFam" id="1.25.40.10:FF:000558">
    <property type="entry name" value="Pentatricopeptide repeat-containing protein At5g39710"/>
    <property type="match status" value="2"/>
</dbReference>
<feature type="repeat" description="PPR" evidence="2">
    <location>
        <begin position="233"/>
        <end position="267"/>
    </location>
</feature>
<comment type="caution">
    <text evidence="3">The sequence shown here is derived from an EMBL/GenBank/DDBJ whole genome shotgun (WGS) entry which is preliminary data.</text>
</comment>
<protein>
    <recommendedName>
        <fullName evidence="5">Pentatricopeptide repeat-containing protein</fullName>
    </recommendedName>
</protein>
<dbReference type="Gene3D" id="1.25.40.10">
    <property type="entry name" value="Tetratricopeptide repeat domain"/>
    <property type="match status" value="5"/>
</dbReference>
<dbReference type="GO" id="GO:0003729">
    <property type="term" value="F:mRNA binding"/>
    <property type="evidence" value="ECO:0007669"/>
    <property type="project" value="TreeGrafter"/>
</dbReference>
<dbReference type="SUPFAM" id="SSF48452">
    <property type="entry name" value="TPR-like"/>
    <property type="match status" value="1"/>
</dbReference>
<dbReference type="InterPro" id="IPR011990">
    <property type="entry name" value="TPR-like_helical_dom_sf"/>
</dbReference>
<dbReference type="PANTHER" id="PTHR47933">
    <property type="entry name" value="PENTATRICOPEPTIDE REPEAT-CONTAINING PROTEIN 1, MITOCHONDRIAL"/>
    <property type="match status" value="1"/>
</dbReference>
<dbReference type="InterPro" id="IPR051240">
    <property type="entry name" value="Mito_RNA-Proc/Resp"/>
</dbReference>
<sequence>MLSVALKKPSLTSYLRYGDLHWERKPFCSSVLIDTLNTTLRPFPEYCPKKPSNHDAELVFTLTNAIKQRRSHLFHHVLAPFAHRLRADHLIWSFPHLRCHPALALSFFRWFCRHNRFVPAEAQAIAAHLALSSGRVGAARQLLRQGLVSHRHFIEQVIYTYRHWSSDPSTFDLLFSVAVELGKLDDARSLFKRLTAFGVVISVDACNAFLSYLPVDEALNVFVEFPLCGVRWNVTSYNIVIRVLCGVGKVGMARDFLRNMDSVDGFPPDVISYSTVIDGYCQAGELQKAYELFEEMGKKGLKPNKFTVNSIMGLLCRNGLAVEAERLLVQMVNQGIVPDSSVYTTLMNGFSKIGDLSAVYRMVNEMKDKGLTPDAVTYTSLICGFCRCGKMFEANRAFQEMLRKGLKPDHVTYTALIDGYCKDGRMHDAFQLHKEMLGVGLLPNVVTYTALADGLCKQGEVEVANELLHEMCTKGLELNICTYNSIINGLCKSGNIEQAMKIMEDMKESGLSPDTYTYTTLMDAYCKSGKMSEAHCLLQEMLDRGIQPSIVTFNVLMNGFCCAGILEDGQKLLEWMLMKKIMPNAATYNSLLKHYSIGKKT</sequence>
<feature type="repeat" description="PPR" evidence="2">
    <location>
        <begin position="409"/>
        <end position="443"/>
    </location>
</feature>
<evidence type="ECO:0000313" key="3">
    <source>
        <dbReference type="EMBL" id="KAG0465259.1"/>
    </source>
</evidence>
<feature type="repeat" description="PPR" evidence="2">
    <location>
        <begin position="514"/>
        <end position="548"/>
    </location>
</feature>
<feature type="repeat" description="PPR" evidence="2">
    <location>
        <begin position="479"/>
        <end position="513"/>
    </location>
</feature>
<dbReference type="InterPro" id="IPR002885">
    <property type="entry name" value="PPR_rpt"/>
</dbReference>
<accession>A0A835Q411</accession>
<dbReference type="Pfam" id="PF12854">
    <property type="entry name" value="PPR_1"/>
    <property type="match status" value="1"/>
</dbReference>
<dbReference type="EMBL" id="JADCNM010000010">
    <property type="protein sequence ID" value="KAG0465259.1"/>
    <property type="molecule type" value="Genomic_DNA"/>
</dbReference>
<dbReference type="OrthoDB" id="185373at2759"/>
<gene>
    <name evidence="3" type="ORF">HPP92_019423</name>
</gene>
<feature type="repeat" description="PPR" evidence="2">
    <location>
        <begin position="304"/>
        <end position="338"/>
    </location>
</feature>
<dbReference type="PANTHER" id="PTHR47933:SF69">
    <property type="entry name" value="OS07G0513200 PROTEIN"/>
    <property type="match status" value="1"/>
</dbReference>